<dbReference type="Proteomes" id="UP001144471">
    <property type="component" value="Unassembled WGS sequence"/>
</dbReference>
<keyword evidence="2" id="KW-1185">Reference proteome</keyword>
<dbReference type="EMBL" id="BSDY01000001">
    <property type="protein sequence ID" value="GLI54519.1"/>
    <property type="molecule type" value="Genomic_DNA"/>
</dbReference>
<sequence length="75" mass="8973">MEKELAKVRKNIHVSRAISKLEEKSYEYINFLEIFEHKYTQEAVKAALRELYMFNREIKDIKGLTAALIIKNYHL</sequence>
<gene>
    <name evidence="1" type="ORF">PM10SUCC1_00340</name>
</gene>
<dbReference type="RefSeq" id="WP_281832183.1">
    <property type="nucleotide sequence ID" value="NZ_BSDY01000001.1"/>
</dbReference>
<evidence type="ECO:0000313" key="1">
    <source>
        <dbReference type="EMBL" id="GLI54519.1"/>
    </source>
</evidence>
<name>A0A9W6GFW5_9FUSO</name>
<protein>
    <submittedName>
        <fullName evidence="1">Uncharacterized protein</fullName>
    </submittedName>
</protein>
<proteinExistence type="predicted"/>
<comment type="caution">
    <text evidence="1">The sequence shown here is derived from an EMBL/GenBank/DDBJ whole genome shotgun (WGS) entry which is preliminary data.</text>
</comment>
<organism evidence="1 2">
    <name type="scientific">Propionigenium maris DSM 9537</name>
    <dbReference type="NCBI Taxonomy" id="1123000"/>
    <lineage>
        <taxon>Bacteria</taxon>
        <taxon>Fusobacteriati</taxon>
        <taxon>Fusobacteriota</taxon>
        <taxon>Fusobacteriia</taxon>
        <taxon>Fusobacteriales</taxon>
        <taxon>Fusobacteriaceae</taxon>
        <taxon>Propionigenium</taxon>
    </lineage>
</organism>
<reference evidence="1" key="1">
    <citation type="submission" date="2022-12" db="EMBL/GenBank/DDBJ databases">
        <title>Reference genome sequencing for broad-spectrum identification of bacterial and archaeal isolates by mass spectrometry.</title>
        <authorList>
            <person name="Sekiguchi Y."/>
            <person name="Tourlousse D.M."/>
        </authorList>
    </citation>
    <scope>NUCLEOTIDE SEQUENCE</scope>
    <source>
        <strain evidence="1">10succ1</strain>
    </source>
</reference>
<evidence type="ECO:0000313" key="2">
    <source>
        <dbReference type="Proteomes" id="UP001144471"/>
    </source>
</evidence>
<accession>A0A9W6GFW5</accession>
<dbReference type="AlphaFoldDB" id="A0A9W6GFW5"/>